<feature type="domain" description="Transposase InsH N-terminal" evidence="5">
    <location>
        <begin position="7"/>
        <end position="57"/>
    </location>
</feature>
<evidence type="ECO:0000256" key="3">
    <source>
        <dbReference type="ARBA" id="ARBA00023125"/>
    </source>
</evidence>
<dbReference type="PANTHER" id="PTHR35604">
    <property type="entry name" value="TRANSPOSASE INSH FOR INSERTION SEQUENCE ELEMENT IS5A-RELATED"/>
    <property type="match status" value="1"/>
</dbReference>
<dbReference type="InterPro" id="IPR047959">
    <property type="entry name" value="Transpos_IS5"/>
</dbReference>
<dbReference type="NCBIfam" id="NF033581">
    <property type="entry name" value="transpos_IS5_4"/>
    <property type="match status" value="1"/>
</dbReference>
<keyword evidence="3" id="KW-0238">DNA-binding</keyword>
<evidence type="ECO:0000313" key="7">
    <source>
        <dbReference type="Proteomes" id="UP000184066"/>
    </source>
</evidence>
<keyword evidence="2" id="KW-0815">Transposition</keyword>
<dbReference type="GO" id="GO:0032196">
    <property type="term" value="P:transposition"/>
    <property type="evidence" value="ECO:0007669"/>
    <property type="project" value="UniProtKB-KW"/>
</dbReference>
<name>A0A1M7U378_9RHOB</name>
<dbReference type="GO" id="GO:0006310">
    <property type="term" value="P:DNA recombination"/>
    <property type="evidence" value="ECO:0007669"/>
    <property type="project" value="UniProtKB-KW"/>
</dbReference>
<reference evidence="6 7" key="1">
    <citation type="submission" date="2016-12" db="EMBL/GenBank/DDBJ databases">
        <authorList>
            <person name="Song W.-J."/>
            <person name="Kurnit D.M."/>
        </authorList>
    </citation>
    <scope>NUCLEOTIDE SEQUENCE [LARGE SCALE GENOMIC DNA]</scope>
    <source>
        <strain evidence="6 7">CGMCC 1.10808</strain>
    </source>
</reference>
<dbReference type="AlphaFoldDB" id="A0A1M7U378"/>
<dbReference type="STRING" id="1189325.SAMN04488119_1139"/>
<keyword evidence="7" id="KW-1185">Reference proteome</keyword>
<protein>
    <submittedName>
        <fullName evidence="6">Transposase domain</fullName>
    </submittedName>
</protein>
<dbReference type="Pfam" id="PF05598">
    <property type="entry name" value="DUF772"/>
    <property type="match status" value="1"/>
</dbReference>
<keyword evidence="4" id="KW-0233">DNA recombination</keyword>
<dbReference type="EMBL" id="FRDL01000015">
    <property type="protein sequence ID" value="SHN77354.1"/>
    <property type="molecule type" value="Genomic_DNA"/>
</dbReference>
<dbReference type="Proteomes" id="UP000184066">
    <property type="component" value="Unassembled WGS sequence"/>
</dbReference>
<evidence type="ECO:0000256" key="1">
    <source>
        <dbReference type="ARBA" id="ARBA00010075"/>
    </source>
</evidence>
<organism evidence="6 7">
    <name type="scientific">Oceanicella actignis</name>
    <dbReference type="NCBI Taxonomy" id="1189325"/>
    <lineage>
        <taxon>Bacteria</taxon>
        <taxon>Pseudomonadati</taxon>
        <taxon>Pseudomonadota</taxon>
        <taxon>Alphaproteobacteria</taxon>
        <taxon>Rhodobacterales</taxon>
        <taxon>Paracoccaceae</taxon>
        <taxon>Oceanicella</taxon>
    </lineage>
</organism>
<sequence>MAFGAPLFKVLALQALYNLSDALTEFQILDRRSFGRFLGIDDGDRVPDETTIWRFREALVQAGAIERLFARFDAHLRAAGYLAMSGQIVDASIVAAPRQRMSAEERAIVKGGGAPEDWKKKPAKLAQKDRDARWTLKRGKRKRRPDGSLMAEIATPVFGCKNHINVDRRFGLIRKWSVSDAFGAVLEPVADGPSPNDGRELGRLLDRGNIALGVWADTAYRSQRNEKRIAAAGLRSMIHFRKPPGKGLKPQHQRANAARSKVRGAVKHVFAEQKRRMALFVRTIGIARARAKIGLANLACNMKRLAYLERREAEA</sequence>
<gene>
    <name evidence="6" type="ORF">SAMN05216200_11523</name>
</gene>
<dbReference type="InterPro" id="IPR008490">
    <property type="entry name" value="Transposase_InsH_N"/>
</dbReference>
<evidence type="ECO:0000256" key="4">
    <source>
        <dbReference type="ARBA" id="ARBA00023172"/>
    </source>
</evidence>
<evidence type="ECO:0000256" key="2">
    <source>
        <dbReference type="ARBA" id="ARBA00022578"/>
    </source>
</evidence>
<comment type="similarity">
    <text evidence="1">Belongs to the transposase 11 family.</text>
</comment>
<dbReference type="PANTHER" id="PTHR35604:SF2">
    <property type="entry name" value="TRANSPOSASE INSH FOR INSERTION SEQUENCE ELEMENT IS5A-RELATED"/>
    <property type="match status" value="1"/>
</dbReference>
<accession>A0A1M7U378</accession>
<evidence type="ECO:0000313" key="6">
    <source>
        <dbReference type="EMBL" id="SHN77354.1"/>
    </source>
</evidence>
<proteinExistence type="inferred from homology"/>
<dbReference type="GO" id="GO:0003677">
    <property type="term" value="F:DNA binding"/>
    <property type="evidence" value="ECO:0007669"/>
    <property type="project" value="UniProtKB-KW"/>
</dbReference>
<evidence type="ECO:0000259" key="5">
    <source>
        <dbReference type="Pfam" id="PF05598"/>
    </source>
</evidence>